<proteinExistence type="predicted"/>
<comment type="caution">
    <text evidence="1">The sequence shown here is derived from an EMBL/GenBank/DDBJ whole genome shotgun (WGS) entry which is preliminary data.</text>
</comment>
<organism evidence="1 2">
    <name type="scientific">Racocetra persica</name>
    <dbReference type="NCBI Taxonomy" id="160502"/>
    <lineage>
        <taxon>Eukaryota</taxon>
        <taxon>Fungi</taxon>
        <taxon>Fungi incertae sedis</taxon>
        <taxon>Mucoromycota</taxon>
        <taxon>Glomeromycotina</taxon>
        <taxon>Glomeromycetes</taxon>
        <taxon>Diversisporales</taxon>
        <taxon>Gigasporaceae</taxon>
        <taxon>Racocetra</taxon>
    </lineage>
</organism>
<evidence type="ECO:0000313" key="2">
    <source>
        <dbReference type="Proteomes" id="UP000789920"/>
    </source>
</evidence>
<dbReference type="EMBL" id="CAJVQC010052797">
    <property type="protein sequence ID" value="CAG8792040.1"/>
    <property type="molecule type" value="Genomic_DNA"/>
</dbReference>
<keyword evidence="2" id="KW-1185">Reference proteome</keyword>
<accession>A0ACA9RGS3</accession>
<reference evidence="1" key="1">
    <citation type="submission" date="2021-06" db="EMBL/GenBank/DDBJ databases">
        <authorList>
            <person name="Kallberg Y."/>
            <person name="Tangrot J."/>
            <person name="Rosling A."/>
        </authorList>
    </citation>
    <scope>NUCLEOTIDE SEQUENCE</scope>
    <source>
        <strain evidence="1">MA461A</strain>
    </source>
</reference>
<sequence length="72" mass="8265">ERNRETKSVRSKAMRQETPELGSCCTLREENQNVRFGNVILTNVSTHVHVHDRVTVSLERTQDAWLSKSKNG</sequence>
<gene>
    <name evidence="1" type="ORF">RPERSI_LOCUS19331</name>
</gene>
<dbReference type="Proteomes" id="UP000789920">
    <property type="component" value="Unassembled WGS sequence"/>
</dbReference>
<name>A0ACA9RGS3_9GLOM</name>
<evidence type="ECO:0000313" key="1">
    <source>
        <dbReference type="EMBL" id="CAG8792040.1"/>
    </source>
</evidence>
<feature type="non-terminal residue" evidence="1">
    <location>
        <position position="72"/>
    </location>
</feature>
<feature type="non-terminal residue" evidence="1">
    <location>
        <position position="1"/>
    </location>
</feature>
<protein>
    <submittedName>
        <fullName evidence="1">26777_t:CDS:1</fullName>
    </submittedName>
</protein>